<evidence type="ECO:0000256" key="1">
    <source>
        <dbReference type="SAM" id="MobiDB-lite"/>
    </source>
</evidence>
<name>A0A162GQS0_9MICO</name>
<evidence type="ECO:0000259" key="3">
    <source>
        <dbReference type="Pfam" id="PF13399"/>
    </source>
</evidence>
<dbReference type="AlphaFoldDB" id="A0A162GQS0"/>
<comment type="caution">
    <text evidence="4">The sequence shown here is derived from an EMBL/GenBank/DDBJ whole genome shotgun (WGS) entry which is preliminary data.</text>
</comment>
<feature type="compositionally biased region" description="Basic and acidic residues" evidence="1">
    <location>
        <begin position="1"/>
        <end position="12"/>
    </location>
</feature>
<dbReference type="RefSeq" id="WP_068210471.1">
    <property type="nucleotide sequence ID" value="NZ_LIIN01000045.1"/>
</dbReference>
<feature type="domain" description="LytR/CpsA/Psr regulator C-terminal" evidence="3">
    <location>
        <begin position="91"/>
        <end position="175"/>
    </location>
</feature>
<dbReference type="Pfam" id="PF13399">
    <property type="entry name" value="LytR_C"/>
    <property type="match status" value="1"/>
</dbReference>
<protein>
    <recommendedName>
        <fullName evidence="3">LytR/CpsA/Psr regulator C-terminal domain-containing protein</fullName>
    </recommendedName>
</protein>
<feature type="transmembrane region" description="Helical" evidence="2">
    <location>
        <begin position="33"/>
        <end position="57"/>
    </location>
</feature>
<dbReference type="InterPro" id="IPR027381">
    <property type="entry name" value="LytR/CpsA/Psr_C"/>
</dbReference>
<keyword evidence="5" id="KW-1185">Reference proteome</keyword>
<feature type="region of interest" description="Disordered" evidence="1">
    <location>
        <begin position="1"/>
        <end position="25"/>
    </location>
</feature>
<accession>A0A162GQS0</accession>
<keyword evidence="2" id="KW-0812">Transmembrane</keyword>
<dbReference type="EMBL" id="LIIN01000045">
    <property type="protein sequence ID" value="KZX21298.1"/>
    <property type="molecule type" value="Genomic_DNA"/>
</dbReference>
<evidence type="ECO:0000256" key="2">
    <source>
        <dbReference type="SAM" id="Phobius"/>
    </source>
</evidence>
<dbReference type="PATRIC" id="fig|1671680.3.peg.1673"/>
<reference evidence="4 5" key="1">
    <citation type="submission" date="2015-08" db="EMBL/GenBank/DDBJ databases">
        <title>Draft Genome Sequence of Rathayibacter sp. Strain VKM Ac-2596 Isolated from Leaf Gall Induced by Plant-Parasitic Nematodes.</title>
        <authorList>
            <person name="Vasilenko O.V."/>
            <person name="Starodumova I.P."/>
            <person name="Tarlachkov S.V."/>
            <person name="Dorofeeva L.V."/>
            <person name="Evtushenko L.I."/>
        </authorList>
    </citation>
    <scope>NUCLEOTIDE SEQUENCE [LARGE SCALE GENOMIC DNA]</scope>
    <source>
        <strain evidence="4 5">VKM Ac-2596</strain>
    </source>
</reference>
<proteinExistence type="predicted"/>
<evidence type="ECO:0000313" key="4">
    <source>
        <dbReference type="EMBL" id="KZX21298.1"/>
    </source>
</evidence>
<keyword evidence="2" id="KW-0472">Membrane</keyword>
<sequence>MSNTHPRDRFDEIPATEGRIGAHRRPPAPHARAIAFAWAALATGVIVLLGFIGLLVIDNRVQFTDVFTAPTDAAGASSAPTAVATVDPSLGVAVLNGTATAGLAASAGDALTTAGWSVPTVANANTENVATTTVYYTDPALEGAALGLVGSLGTGSVALSQDFVETGAVVVVLGATTWPPRADPAPLLQPRFPRVESRATLCPAGASGPVEAEPCG</sequence>
<dbReference type="Gene3D" id="3.30.70.2390">
    <property type="match status" value="1"/>
</dbReference>
<gene>
    <name evidence="4" type="ORF">ACH61_01573</name>
</gene>
<evidence type="ECO:0000313" key="5">
    <source>
        <dbReference type="Proteomes" id="UP000076717"/>
    </source>
</evidence>
<dbReference type="Proteomes" id="UP000076717">
    <property type="component" value="Unassembled WGS sequence"/>
</dbReference>
<keyword evidence="2" id="KW-1133">Transmembrane helix</keyword>
<organism evidence="4 5">
    <name type="scientific">Rathayibacter tanaceti</name>
    <dbReference type="NCBI Taxonomy" id="1671680"/>
    <lineage>
        <taxon>Bacteria</taxon>
        <taxon>Bacillati</taxon>
        <taxon>Actinomycetota</taxon>
        <taxon>Actinomycetes</taxon>
        <taxon>Micrococcales</taxon>
        <taxon>Microbacteriaceae</taxon>
        <taxon>Rathayibacter</taxon>
    </lineage>
</organism>